<gene>
    <name evidence="1" type="ORF">LKMONMHP_2240</name>
</gene>
<keyword evidence="2" id="KW-1185">Reference proteome</keyword>
<reference evidence="1" key="1">
    <citation type="journal article" date="2021" name="Front. Microbiol.">
        <title>Comprehensive Comparative Genomics and Phenotyping of Methylobacterium Species.</title>
        <authorList>
            <person name="Alessa O."/>
            <person name="Ogura Y."/>
            <person name="Fujitani Y."/>
            <person name="Takami H."/>
            <person name="Hayashi T."/>
            <person name="Sahin N."/>
            <person name="Tani A."/>
        </authorList>
    </citation>
    <scope>NUCLEOTIDE SEQUENCE</scope>
    <source>
        <strain evidence="1">NBRC 15689</strain>
    </source>
</reference>
<comment type="caution">
    <text evidence="1">The sequence shown here is derived from an EMBL/GenBank/DDBJ whole genome shotgun (WGS) entry which is preliminary data.</text>
</comment>
<protein>
    <submittedName>
        <fullName evidence="1">Uncharacterized protein</fullName>
    </submittedName>
</protein>
<evidence type="ECO:0000313" key="1">
    <source>
        <dbReference type="EMBL" id="GJE27381.1"/>
    </source>
</evidence>
<evidence type="ECO:0000313" key="2">
    <source>
        <dbReference type="Proteomes" id="UP001055156"/>
    </source>
</evidence>
<sequence length="71" mass="8008">MSRDRQPPENATRKVTFLGRGLAFRSPTKLKLVVCPLCSQRNGERMADLGQCLWCGYEPAERDEQPCPAEV</sequence>
<dbReference type="RefSeq" id="WP_238311217.1">
    <property type="nucleotide sequence ID" value="NZ_BPQV01000005.1"/>
</dbReference>
<name>A0ABQ4TAL5_METOR</name>
<dbReference type="EMBL" id="BPQV01000005">
    <property type="protein sequence ID" value="GJE27381.1"/>
    <property type="molecule type" value="Genomic_DNA"/>
</dbReference>
<accession>A0ABQ4TAL5</accession>
<proteinExistence type="predicted"/>
<reference evidence="1" key="2">
    <citation type="submission" date="2021-08" db="EMBL/GenBank/DDBJ databases">
        <authorList>
            <person name="Tani A."/>
            <person name="Ola A."/>
            <person name="Ogura Y."/>
            <person name="Katsura K."/>
            <person name="Hayashi T."/>
        </authorList>
    </citation>
    <scope>NUCLEOTIDE SEQUENCE</scope>
    <source>
        <strain evidence="1">NBRC 15689</strain>
    </source>
</reference>
<dbReference type="Proteomes" id="UP001055156">
    <property type="component" value="Unassembled WGS sequence"/>
</dbReference>
<organism evidence="1 2">
    <name type="scientific">Methylobacterium organophilum</name>
    <dbReference type="NCBI Taxonomy" id="410"/>
    <lineage>
        <taxon>Bacteria</taxon>
        <taxon>Pseudomonadati</taxon>
        <taxon>Pseudomonadota</taxon>
        <taxon>Alphaproteobacteria</taxon>
        <taxon>Hyphomicrobiales</taxon>
        <taxon>Methylobacteriaceae</taxon>
        <taxon>Methylobacterium</taxon>
    </lineage>
</organism>